<dbReference type="Pfam" id="PF24681">
    <property type="entry name" value="Kelch_KLHDC2_KLHL20_DRC7"/>
    <property type="match status" value="1"/>
</dbReference>
<keyword evidence="4" id="KW-0378">Hydrolase</keyword>
<evidence type="ECO:0000256" key="3">
    <source>
        <dbReference type="ARBA" id="ARBA00022737"/>
    </source>
</evidence>
<dbReference type="PANTHER" id="PTHR46344">
    <property type="entry name" value="OS02G0202900 PROTEIN"/>
    <property type="match status" value="1"/>
</dbReference>
<protein>
    <submittedName>
        <fullName evidence="8">Galactose oxidase</fullName>
    </submittedName>
</protein>
<dbReference type="SUPFAM" id="SSF49464">
    <property type="entry name" value="Carboxypeptidase regulatory domain-like"/>
    <property type="match status" value="1"/>
</dbReference>
<evidence type="ECO:0000256" key="1">
    <source>
        <dbReference type="ARBA" id="ARBA00022441"/>
    </source>
</evidence>
<dbReference type="SUPFAM" id="SSF117281">
    <property type="entry name" value="Kelch motif"/>
    <property type="match status" value="1"/>
</dbReference>
<evidence type="ECO:0000313" key="9">
    <source>
        <dbReference type="Proteomes" id="UP000326179"/>
    </source>
</evidence>
<reference evidence="8 9" key="1">
    <citation type="submission" date="2019-10" db="EMBL/GenBank/DDBJ databases">
        <title>A novel species.</title>
        <authorList>
            <person name="Gao J."/>
        </authorList>
    </citation>
    <scope>NUCLEOTIDE SEQUENCE [LARGE SCALE GENOMIC DNA]</scope>
    <source>
        <strain evidence="8 9">QMT-28</strain>
    </source>
</reference>
<dbReference type="InterPro" id="IPR013784">
    <property type="entry name" value="Carb-bd-like_fold"/>
</dbReference>
<feature type="chain" id="PRO_5024822543" evidence="6">
    <location>
        <begin position="41"/>
        <end position="1272"/>
    </location>
</feature>
<dbReference type="GO" id="GO:0030246">
    <property type="term" value="F:carbohydrate binding"/>
    <property type="evidence" value="ECO:0007669"/>
    <property type="project" value="InterPro"/>
</dbReference>
<dbReference type="PANTHER" id="PTHR46344:SF27">
    <property type="entry name" value="KELCH REPEAT SUPERFAMILY PROTEIN"/>
    <property type="match status" value="1"/>
</dbReference>
<dbReference type="PROSITE" id="PS51695">
    <property type="entry name" value="SEDOLISIN"/>
    <property type="match status" value="1"/>
</dbReference>
<keyword evidence="9" id="KW-1185">Reference proteome</keyword>
<dbReference type="Pfam" id="PF13620">
    <property type="entry name" value="CarboxypepD_reg"/>
    <property type="match status" value="1"/>
</dbReference>
<name>A0A5Q0L6L2_9ACTN</name>
<dbReference type="Gene3D" id="3.40.50.200">
    <property type="entry name" value="Peptidase S8/S53 domain"/>
    <property type="match status" value="1"/>
</dbReference>
<dbReference type="Gene3D" id="2.60.120.260">
    <property type="entry name" value="Galactose-binding domain-like"/>
    <property type="match status" value="1"/>
</dbReference>
<evidence type="ECO:0000313" key="8">
    <source>
        <dbReference type="EMBL" id="QFZ72197.1"/>
    </source>
</evidence>
<keyword evidence="5" id="KW-0720">Serine protease</keyword>
<dbReference type="PROSITE" id="PS00138">
    <property type="entry name" value="SUBTILASE_SER"/>
    <property type="match status" value="1"/>
</dbReference>
<sequence length="1272" mass="130957">MPISLKPGLSFRRRRRPAVGVFLLTTAVLAALGAQVPAQAADGGKAAKSTARSHDLPGHVAPLCGPAKPHQFTCFGLLRTDVATHKGLREAEDTPQGFGPTDLRDAYGLPTNGGAGRTIAIVDAYDNPDAEADLAVYRAQFGLPPCTTANGCFTKTDQRGGTDLPAADTGWAGEISLDLDMVSAVAPEARILLIEADRPTVEDLGAAVDQAVGMGAGYVSNSYGSNYAFFPEDPAETAADSHYDHPGVAIVASSGDTRYGVAYPAASPHVTSVGGTTLTQDAGTSRGWSESVWDHDGSGTGSGCSLYEPKPAFQRDTGCPGRTVADVSAVADPATGVAVYDTFGQAGGWGVAGGTSASAPIITGVYANAGTPVAGTYPNTYPYATGGSAGLHDVTTGSNGKCSPSYLCTAGPGYDGPTGLGTPAGLGAFRMAAHGTLSGIATDDSTGAPVAAARVTAGIYTATTDGRGHYELPLPAGEYDVTIDAYGYAAGTASGVTVGDGATVRRDFGLRKLATHRVSGTVTDGSGHGWPLHARITVDGVPGAPVWSDAYTGAYSVDLPADRTYTLRITADDTHYQPLVREVKVGATDQHVGLALPADTWAGDDPAYTLKVQALDTQPFDSATGPPPGWQVVDAPGSPSGWAFDDPGGRGNSTGGSGGFAIADNDHAGWDTTLDTQLVSPVYDLRRDGDPALAFSTDYEGSGDQSGDVDVTADGGRTWTTVWHQDQLWTSGRVEIPLTAYAGKTAVRFRFHFTGPGVLWAVDDVALDERVLTPVPGGILTGTVSDANTGHGLIGASVATRPATGPATLSAATAGDPKAGDGLYRLFVPGGGRHTVTAAKPAYRTASLTVRVPKDRTTQGAFVLKAGRLSVDPAGIEATTGRHGTVTREVTVRNTGTAAATVRIGERTGTGPGGPAPGTAWQNLPDLPVPVMDNAVENHQGKLYSALGTADGDTPTGDLYIYDSAAGVWKQGTSAPRPRQATAHGFIGNHFYTVGGWGPGEVVSSTLQVYDAVKGTWSKGPAVPEGHYGASGVVLDGRLYVIGGCTNTDCTDSVYVFDPDTGTWSTAAPYPTTISWASCGAISGKVYCAGGTHDYVETGRGYVYSPASDSWQAIADMPAGLSTAVYAAADGRLLVSGGFKRVGENRVLTGEGYAYAPDTDTWSPLPDAPSPVYRGGGAPGMYRVGGSSQPRFPTPVANAMLLPGYDQTESDVSWLSETPHRLVLRPGQSATVTVTLEANRVSRPGVWTASLTFVHDTPYPVTALPVSLRVRS</sequence>
<dbReference type="SUPFAM" id="SSF49452">
    <property type="entry name" value="Starch-binding domain-like"/>
    <property type="match status" value="1"/>
</dbReference>
<dbReference type="InterPro" id="IPR023828">
    <property type="entry name" value="Peptidase_S8_Ser-AS"/>
</dbReference>
<dbReference type="Gene3D" id="2.120.10.80">
    <property type="entry name" value="Kelch-type beta propeller"/>
    <property type="match status" value="1"/>
</dbReference>
<evidence type="ECO:0000256" key="4">
    <source>
        <dbReference type="ARBA" id="ARBA00022801"/>
    </source>
</evidence>
<dbReference type="GO" id="GO:0004252">
    <property type="term" value="F:serine-type endopeptidase activity"/>
    <property type="evidence" value="ECO:0007669"/>
    <property type="project" value="InterPro"/>
</dbReference>
<evidence type="ECO:0000256" key="6">
    <source>
        <dbReference type="SAM" id="SignalP"/>
    </source>
</evidence>
<dbReference type="InterPro" id="IPR006652">
    <property type="entry name" value="Kelch_1"/>
</dbReference>
<evidence type="ECO:0000259" key="7">
    <source>
        <dbReference type="PROSITE" id="PS51695"/>
    </source>
</evidence>
<dbReference type="Gene3D" id="2.60.40.1120">
    <property type="entry name" value="Carboxypeptidase-like, regulatory domain"/>
    <property type="match status" value="3"/>
</dbReference>
<dbReference type="InterPro" id="IPR015915">
    <property type="entry name" value="Kelch-typ_b-propeller"/>
</dbReference>
<dbReference type="InterPro" id="IPR036852">
    <property type="entry name" value="Peptidase_S8/S53_dom_sf"/>
</dbReference>
<feature type="domain" description="Peptidase S53" evidence="7">
    <location>
        <begin position="97"/>
        <end position="435"/>
    </location>
</feature>
<dbReference type="SUPFAM" id="SSF52743">
    <property type="entry name" value="Subtilisin-like"/>
    <property type="match status" value="1"/>
</dbReference>
<dbReference type="KEGG" id="sfy:GFH48_02035"/>
<organism evidence="8 9">
    <name type="scientific">Streptomyces fagopyri</name>
    <dbReference type="NCBI Taxonomy" id="2662397"/>
    <lineage>
        <taxon>Bacteria</taxon>
        <taxon>Bacillati</taxon>
        <taxon>Actinomycetota</taxon>
        <taxon>Actinomycetes</taxon>
        <taxon>Kitasatosporales</taxon>
        <taxon>Streptomycetaceae</taxon>
        <taxon>Streptomyces</taxon>
    </lineage>
</organism>
<dbReference type="AlphaFoldDB" id="A0A5Q0L6L2"/>
<dbReference type="InterPro" id="IPR030400">
    <property type="entry name" value="Sedolisin_dom"/>
</dbReference>
<keyword evidence="1" id="KW-0880">Kelch repeat</keyword>
<gene>
    <name evidence="8" type="ORF">GFH48_02035</name>
</gene>
<accession>A0A5Q0L6L2</accession>
<dbReference type="EMBL" id="CP045643">
    <property type="protein sequence ID" value="QFZ72197.1"/>
    <property type="molecule type" value="Genomic_DNA"/>
</dbReference>
<dbReference type="Proteomes" id="UP000326179">
    <property type="component" value="Chromosome"/>
</dbReference>
<keyword evidence="3" id="KW-0677">Repeat</keyword>
<keyword evidence="2" id="KW-0645">Protease</keyword>
<dbReference type="InterPro" id="IPR008969">
    <property type="entry name" value="CarboxyPept-like_regulatory"/>
</dbReference>
<dbReference type="SUPFAM" id="SSF49899">
    <property type="entry name" value="Concanavalin A-like lectins/glucanases"/>
    <property type="match status" value="1"/>
</dbReference>
<evidence type="ECO:0000256" key="5">
    <source>
        <dbReference type="ARBA" id="ARBA00022825"/>
    </source>
</evidence>
<dbReference type="CDD" id="cd04056">
    <property type="entry name" value="Peptidases_S53"/>
    <property type="match status" value="1"/>
</dbReference>
<evidence type="ECO:0000256" key="2">
    <source>
        <dbReference type="ARBA" id="ARBA00022670"/>
    </source>
</evidence>
<dbReference type="SMART" id="SM00612">
    <property type="entry name" value="Kelch"/>
    <property type="match status" value="4"/>
</dbReference>
<dbReference type="RefSeq" id="WP_153286565.1">
    <property type="nucleotide sequence ID" value="NZ_CP045643.1"/>
</dbReference>
<keyword evidence="6" id="KW-0732">Signal</keyword>
<feature type="signal peptide" evidence="6">
    <location>
        <begin position="1"/>
        <end position="40"/>
    </location>
</feature>
<proteinExistence type="predicted"/>
<dbReference type="InterPro" id="IPR013320">
    <property type="entry name" value="ConA-like_dom_sf"/>
</dbReference>
<dbReference type="GO" id="GO:0006508">
    <property type="term" value="P:proteolysis"/>
    <property type="evidence" value="ECO:0007669"/>
    <property type="project" value="UniProtKB-KW"/>
</dbReference>